<dbReference type="EMBL" id="CAMXCT020000405">
    <property type="protein sequence ID" value="CAL1131743.1"/>
    <property type="molecule type" value="Genomic_DNA"/>
</dbReference>
<dbReference type="PROSITE" id="PS51257">
    <property type="entry name" value="PROKAR_LIPOPROTEIN"/>
    <property type="match status" value="1"/>
</dbReference>
<dbReference type="OrthoDB" id="417037at2759"/>
<dbReference type="AlphaFoldDB" id="A0A9P1BTY0"/>
<reference evidence="2" key="1">
    <citation type="submission" date="2022-10" db="EMBL/GenBank/DDBJ databases">
        <authorList>
            <person name="Chen Y."/>
            <person name="Dougan E. K."/>
            <person name="Chan C."/>
            <person name="Rhodes N."/>
            <person name="Thang M."/>
        </authorList>
    </citation>
    <scope>NUCLEOTIDE SEQUENCE</scope>
</reference>
<evidence type="ECO:0000256" key="1">
    <source>
        <dbReference type="SAM" id="SignalP"/>
    </source>
</evidence>
<name>A0A9P1BTY0_9DINO</name>
<organism evidence="2">
    <name type="scientific">Cladocopium goreaui</name>
    <dbReference type="NCBI Taxonomy" id="2562237"/>
    <lineage>
        <taxon>Eukaryota</taxon>
        <taxon>Sar</taxon>
        <taxon>Alveolata</taxon>
        <taxon>Dinophyceae</taxon>
        <taxon>Suessiales</taxon>
        <taxon>Symbiodiniaceae</taxon>
        <taxon>Cladocopium</taxon>
    </lineage>
</organism>
<reference evidence="3" key="2">
    <citation type="submission" date="2024-04" db="EMBL/GenBank/DDBJ databases">
        <authorList>
            <person name="Chen Y."/>
            <person name="Shah S."/>
            <person name="Dougan E. K."/>
            <person name="Thang M."/>
            <person name="Chan C."/>
        </authorList>
    </citation>
    <scope>NUCLEOTIDE SEQUENCE [LARGE SCALE GENOMIC DNA]</scope>
</reference>
<dbReference type="EMBL" id="CAMXCT030000405">
    <property type="protein sequence ID" value="CAL4765680.1"/>
    <property type="molecule type" value="Genomic_DNA"/>
</dbReference>
<evidence type="ECO:0000313" key="5">
    <source>
        <dbReference type="Proteomes" id="UP001152797"/>
    </source>
</evidence>
<evidence type="ECO:0000313" key="3">
    <source>
        <dbReference type="EMBL" id="CAL1131743.1"/>
    </source>
</evidence>
<evidence type="ECO:0000313" key="2">
    <source>
        <dbReference type="EMBL" id="CAI3978368.1"/>
    </source>
</evidence>
<feature type="chain" id="PRO_5043269780" evidence="1">
    <location>
        <begin position="22"/>
        <end position="189"/>
    </location>
</feature>
<sequence>MRFAALRRCCALYSLLFSCEAAQPIHSRREAVVTSEGQAIATSLLRSEADRQRLQRLQPKPRLAACAGARLECTPQLSASNVDPCSGTDCKAHHACMGMGFQNCMIKVMGPGAVCESDPKGCMPACEGQRSSNATCHTLPRGMCKGSYVVIENVATQCFATLGANDSEVECENGSPCGDPERDNPYTGA</sequence>
<feature type="signal peptide" evidence="1">
    <location>
        <begin position="1"/>
        <end position="21"/>
    </location>
</feature>
<keyword evidence="5" id="KW-1185">Reference proteome</keyword>
<proteinExistence type="predicted"/>
<evidence type="ECO:0000313" key="4">
    <source>
        <dbReference type="EMBL" id="CAL4765680.1"/>
    </source>
</evidence>
<dbReference type="Proteomes" id="UP001152797">
    <property type="component" value="Unassembled WGS sequence"/>
</dbReference>
<gene>
    <name evidence="2" type="ORF">C1SCF055_LOCUS6425</name>
</gene>
<comment type="caution">
    <text evidence="2">The sequence shown here is derived from an EMBL/GenBank/DDBJ whole genome shotgun (WGS) entry which is preliminary data.</text>
</comment>
<keyword evidence="1" id="KW-0732">Signal</keyword>
<protein>
    <submittedName>
        <fullName evidence="4">GDP-mannose transporter GONST3</fullName>
    </submittedName>
</protein>
<dbReference type="EMBL" id="CAMXCT010000405">
    <property type="protein sequence ID" value="CAI3978368.1"/>
    <property type="molecule type" value="Genomic_DNA"/>
</dbReference>
<accession>A0A9P1BTY0</accession>